<reference evidence="2" key="1">
    <citation type="journal article" date="2019" name="Sci. Rep.">
        <title>Draft genome of Tanacetum cinerariifolium, the natural source of mosquito coil.</title>
        <authorList>
            <person name="Yamashiro T."/>
            <person name="Shiraishi A."/>
            <person name="Satake H."/>
            <person name="Nakayama K."/>
        </authorList>
    </citation>
    <scope>NUCLEOTIDE SEQUENCE</scope>
</reference>
<protein>
    <submittedName>
        <fullName evidence="2">Uncharacterized protein</fullName>
    </submittedName>
</protein>
<dbReference type="EMBL" id="BKCJ011096751">
    <property type="protein sequence ID" value="GFC84843.1"/>
    <property type="molecule type" value="Genomic_DNA"/>
</dbReference>
<proteinExistence type="predicted"/>
<accession>A0A699RGC9</accession>
<comment type="caution">
    <text evidence="2">The sequence shown here is derived from an EMBL/GenBank/DDBJ whole genome shotgun (WGS) entry which is preliminary data.</text>
</comment>
<evidence type="ECO:0000313" key="2">
    <source>
        <dbReference type="EMBL" id="GFC84843.1"/>
    </source>
</evidence>
<feature type="non-terminal residue" evidence="2">
    <location>
        <position position="55"/>
    </location>
</feature>
<dbReference type="AlphaFoldDB" id="A0A699RGC9"/>
<gene>
    <name evidence="2" type="ORF">Tci_856813</name>
</gene>
<organism evidence="2">
    <name type="scientific">Tanacetum cinerariifolium</name>
    <name type="common">Dalmatian daisy</name>
    <name type="synonym">Chrysanthemum cinerariifolium</name>
    <dbReference type="NCBI Taxonomy" id="118510"/>
    <lineage>
        <taxon>Eukaryota</taxon>
        <taxon>Viridiplantae</taxon>
        <taxon>Streptophyta</taxon>
        <taxon>Embryophyta</taxon>
        <taxon>Tracheophyta</taxon>
        <taxon>Spermatophyta</taxon>
        <taxon>Magnoliopsida</taxon>
        <taxon>eudicotyledons</taxon>
        <taxon>Gunneridae</taxon>
        <taxon>Pentapetalae</taxon>
        <taxon>asterids</taxon>
        <taxon>campanulids</taxon>
        <taxon>Asterales</taxon>
        <taxon>Asteraceae</taxon>
        <taxon>Asteroideae</taxon>
        <taxon>Anthemideae</taxon>
        <taxon>Anthemidinae</taxon>
        <taxon>Tanacetum</taxon>
    </lineage>
</organism>
<sequence length="55" mass="5574">MGVTKETGVSSPTDLPFLKDCKKNTTASTSGQTDKKPGASGCVFAITEGHAANTS</sequence>
<evidence type="ECO:0000256" key="1">
    <source>
        <dbReference type="SAM" id="MobiDB-lite"/>
    </source>
</evidence>
<feature type="region of interest" description="Disordered" evidence="1">
    <location>
        <begin position="1"/>
        <end position="40"/>
    </location>
</feature>
<name>A0A699RGC9_TANCI</name>